<evidence type="ECO:0000256" key="2">
    <source>
        <dbReference type="ARBA" id="ARBA00013786"/>
    </source>
</evidence>
<dbReference type="InterPro" id="IPR054552">
    <property type="entry name" value="SPT2_N"/>
</dbReference>
<accession>A0A6F9DU61</accession>
<evidence type="ECO:0000256" key="3">
    <source>
        <dbReference type="ARBA" id="ARBA00023054"/>
    </source>
</evidence>
<feature type="region of interest" description="Disordered" evidence="4">
    <location>
        <begin position="449"/>
        <end position="474"/>
    </location>
</feature>
<evidence type="ECO:0000256" key="4">
    <source>
        <dbReference type="SAM" id="MobiDB-lite"/>
    </source>
</evidence>
<feature type="region of interest" description="Disordered" evidence="4">
    <location>
        <begin position="103"/>
        <end position="178"/>
    </location>
</feature>
<protein>
    <recommendedName>
        <fullName evidence="2">Protein SPT2 homolog</fullName>
    </recommendedName>
</protein>
<dbReference type="SMART" id="SM00784">
    <property type="entry name" value="SPT2"/>
    <property type="match status" value="1"/>
</dbReference>
<dbReference type="GO" id="GO:0006360">
    <property type="term" value="P:transcription by RNA polymerase I"/>
    <property type="evidence" value="ECO:0007669"/>
    <property type="project" value="TreeGrafter"/>
</dbReference>
<dbReference type="Pfam" id="PF22878">
    <property type="entry name" value="SPT2_N"/>
    <property type="match status" value="1"/>
</dbReference>
<dbReference type="InterPro" id="IPR013256">
    <property type="entry name" value="Chromatin_SPT2"/>
</dbReference>
<reference evidence="6" key="1">
    <citation type="submission" date="2020-04" db="EMBL/GenBank/DDBJ databases">
        <authorList>
            <person name="Neveu A P."/>
        </authorList>
    </citation>
    <scope>NUCLEOTIDE SEQUENCE</scope>
    <source>
        <tissue evidence="6">Whole embryo</tissue>
    </source>
</reference>
<dbReference type="GO" id="GO:0042393">
    <property type="term" value="F:histone binding"/>
    <property type="evidence" value="ECO:0007669"/>
    <property type="project" value="TreeGrafter"/>
</dbReference>
<gene>
    <name evidence="6" type="primary">Spty2d1</name>
</gene>
<dbReference type="GO" id="GO:0005730">
    <property type="term" value="C:nucleolus"/>
    <property type="evidence" value="ECO:0007669"/>
    <property type="project" value="TreeGrafter"/>
</dbReference>
<comment type="similarity">
    <text evidence="1">Belongs to the SPT2 family.</text>
</comment>
<feature type="compositionally biased region" description="Basic and acidic residues" evidence="4">
    <location>
        <begin position="115"/>
        <end position="131"/>
    </location>
</feature>
<feature type="compositionally biased region" description="Low complexity" evidence="4">
    <location>
        <begin position="300"/>
        <end position="311"/>
    </location>
</feature>
<feature type="compositionally biased region" description="Basic residues" evidence="4">
    <location>
        <begin position="162"/>
        <end position="174"/>
    </location>
</feature>
<feature type="domain" description="SPT2 homolog N-terminal" evidence="5">
    <location>
        <begin position="6"/>
        <end position="95"/>
    </location>
</feature>
<organism evidence="6">
    <name type="scientific">Phallusia mammillata</name>
    <dbReference type="NCBI Taxonomy" id="59560"/>
    <lineage>
        <taxon>Eukaryota</taxon>
        <taxon>Metazoa</taxon>
        <taxon>Chordata</taxon>
        <taxon>Tunicata</taxon>
        <taxon>Ascidiacea</taxon>
        <taxon>Phlebobranchia</taxon>
        <taxon>Ascidiidae</taxon>
        <taxon>Phallusia</taxon>
    </lineage>
</organism>
<dbReference type="Pfam" id="PF08243">
    <property type="entry name" value="SPT2"/>
    <property type="match status" value="1"/>
</dbReference>
<feature type="compositionally biased region" description="Basic and acidic residues" evidence="4">
    <location>
        <begin position="215"/>
        <end position="239"/>
    </location>
</feature>
<feature type="region of interest" description="Disordered" evidence="4">
    <location>
        <begin position="192"/>
        <end position="395"/>
    </location>
</feature>
<dbReference type="PANTHER" id="PTHR22691:SF8">
    <property type="entry name" value="PROTEIN SPT2 HOMOLOG"/>
    <property type="match status" value="1"/>
</dbReference>
<dbReference type="AlphaFoldDB" id="A0A6F9DU61"/>
<dbReference type="EMBL" id="LR790688">
    <property type="protein sequence ID" value="CAB3266550.1"/>
    <property type="molecule type" value="mRNA"/>
</dbReference>
<feature type="compositionally biased region" description="Polar residues" evidence="4">
    <location>
        <begin position="357"/>
        <end position="383"/>
    </location>
</feature>
<sequence>MLSTTMDLNDVISAARKNKLEATSKMKIGYSTSVQAPTKLSKTVNPAAIKAFLDRQKKQSEAKVVEDAKKKDTLQKLREDVKHTKKANAMARRTKDNLQVYRGEDYLGRNKPTKNSRDEEIPLSPEADRQHKAFMRKISKVPLNLRAPGSHDYFSSDEDDRKKKKLEKNRKKSRSAAAGLNFNDLLKLAEDQKKVASSDDDSSSDDSVSSDSDDSDNRLTAQEKYEKEKRKRKELEARLKHGHKGVKRKSGDNGSIPLKIGKLQSGLSEEKKKMKIQAIMAKFGDKKGNNSSKGYAVARSQKSNSSVPKPSSKNDRTAPPNGRHKTHLNKSSDLSNTSRKHGKTKTEVSVGKRPKENVTNSKTKNSQVSKTLHNGSKSNQAGKKSNPPGKEKIKTNPYLEAMKKQQMINAQKKSVSYNEMMAKAKSNIAGNSAGQCKLTVQSHAVRTNHPGVAQTDPKNVAYRKPNQRPAGLSNGVRLTPAEEYRRRALAANMRPQDVANVFKRAQVLRDDDDDEDEYDSDMEGFIDEGEEGYDDNISSQIGAIFGYNKNKYGRESEYELSKMDASYKDIEKEEKRSLRIAQIEDAREAKLEEERLKKLKGKKR</sequence>
<evidence type="ECO:0000259" key="5">
    <source>
        <dbReference type="Pfam" id="PF22878"/>
    </source>
</evidence>
<name>A0A6F9DU61_9ASCI</name>
<evidence type="ECO:0000313" key="6">
    <source>
        <dbReference type="EMBL" id="CAB3266550.1"/>
    </source>
</evidence>
<dbReference type="PANTHER" id="PTHR22691">
    <property type="entry name" value="YEAST SPT2-RELATED"/>
    <property type="match status" value="1"/>
</dbReference>
<proteinExistence type="evidence at transcript level"/>
<dbReference type="GO" id="GO:0003677">
    <property type="term" value="F:DNA binding"/>
    <property type="evidence" value="ECO:0007669"/>
    <property type="project" value="TreeGrafter"/>
</dbReference>
<keyword evidence="3" id="KW-0175">Coiled coil</keyword>
<evidence type="ECO:0000256" key="1">
    <source>
        <dbReference type="ARBA" id="ARBA00006461"/>
    </source>
</evidence>
<dbReference type="GO" id="GO:0006334">
    <property type="term" value="P:nucleosome assembly"/>
    <property type="evidence" value="ECO:0007669"/>
    <property type="project" value="TreeGrafter"/>
</dbReference>